<protein>
    <submittedName>
        <fullName evidence="1">Uncharacterized protein</fullName>
    </submittedName>
</protein>
<accession>A0A380TK05</accession>
<evidence type="ECO:0000313" key="1">
    <source>
        <dbReference type="EMBL" id="SUS08795.1"/>
    </source>
</evidence>
<name>A0A380TK05_9ZZZZ</name>
<sequence>MLGPLVFVLAMRAGAVQFAALIAPYEWRIVAELRGTAPVDSAVFGTVGCNERSELHRATEDDGAPCPWHPTRA</sequence>
<reference evidence="1" key="1">
    <citation type="submission" date="2018-07" db="EMBL/GenBank/DDBJ databases">
        <authorList>
            <person name="Quirk P.G."/>
            <person name="Krulwich T.A."/>
        </authorList>
    </citation>
    <scope>NUCLEOTIDE SEQUENCE</scope>
</reference>
<gene>
    <name evidence="1" type="ORF">DF3PB_890002</name>
</gene>
<proteinExistence type="predicted"/>
<dbReference type="AlphaFoldDB" id="A0A380TK05"/>
<organism evidence="1">
    <name type="scientific">metagenome</name>
    <dbReference type="NCBI Taxonomy" id="256318"/>
    <lineage>
        <taxon>unclassified sequences</taxon>
        <taxon>metagenomes</taxon>
    </lineage>
</organism>
<dbReference type="EMBL" id="UIDG01000644">
    <property type="protein sequence ID" value="SUS08795.1"/>
    <property type="molecule type" value="Genomic_DNA"/>
</dbReference>